<evidence type="ECO:0000256" key="1">
    <source>
        <dbReference type="SAM" id="MobiDB-lite"/>
    </source>
</evidence>
<feature type="region of interest" description="Disordered" evidence="1">
    <location>
        <begin position="1"/>
        <end position="25"/>
    </location>
</feature>
<reference evidence="2" key="1">
    <citation type="submission" date="2022-08" db="EMBL/GenBank/DDBJ databases">
        <authorList>
            <person name="Gutierrez-Valencia J."/>
        </authorList>
    </citation>
    <scope>NUCLEOTIDE SEQUENCE</scope>
</reference>
<name>A0AAV0ND47_9ROSI</name>
<evidence type="ECO:0000313" key="2">
    <source>
        <dbReference type="EMBL" id="CAI0456509.1"/>
    </source>
</evidence>
<accession>A0AAV0ND47</accession>
<evidence type="ECO:0000313" key="3">
    <source>
        <dbReference type="Proteomes" id="UP001154282"/>
    </source>
</evidence>
<gene>
    <name evidence="2" type="ORF">LITE_LOCUS32787</name>
</gene>
<dbReference type="AlphaFoldDB" id="A0AAV0ND47"/>
<organism evidence="2 3">
    <name type="scientific">Linum tenue</name>
    <dbReference type="NCBI Taxonomy" id="586396"/>
    <lineage>
        <taxon>Eukaryota</taxon>
        <taxon>Viridiplantae</taxon>
        <taxon>Streptophyta</taxon>
        <taxon>Embryophyta</taxon>
        <taxon>Tracheophyta</taxon>
        <taxon>Spermatophyta</taxon>
        <taxon>Magnoliopsida</taxon>
        <taxon>eudicotyledons</taxon>
        <taxon>Gunneridae</taxon>
        <taxon>Pentapetalae</taxon>
        <taxon>rosids</taxon>
        <taxon>fabids</taxon>
        <taxon>Malpighiales</taxon>
        <taxon>Linaceae</taxon>
        <taxon>Linum</taxon>
    </lineage>
</organism>
<comment type="caution">
    <text evidence="2">The sequence shown here is derived from an EMBL/GenBank/DDBJ whole genome shotgun (WGS) entry which is preliminary data.</text>
</comment>
<protein>
    <submittedName>
        <fullName evidence="2">Uncharacterized protein</fullName>
    </submittedName>
</protein>
<sequence length="57" mass="6417">MLHEAPRSDGRRSSRVPVEEDSQRLERYCPRVSETNSVAGSSYGSYPQFGAFLQLVL</sequence>
<dbReference type="EMBL" id="CAMGYJ010000008">
    <property type="protein sequence ID" value="CAI0456509.1"/>
    <property type="molecule type" value="Genomic_DNA"/>
</dbReference>
<keyword evidence="3" id="KW-1185">Reference proteome</keyword>
<proteinExistence type="predicted"/>
<dbReference type="Proteomes" id="UP001154282">
    <property type="component" value="Unassembled WGS sequence"/>
</dbReference>